<dbReference type="PROSITE" id="PS51257">
    <property type="entry name" value="PROKAR_LIPOPROTEIN"/>
    <property type="match status" value="1"/>
</dbReference>
<dbReference type="AlphaFoldDB" id="C5C2M6"/>
<dbReference type="InterPro" id="IPR050490">
    <property type="entry name" value="Bact_solute-bd_prot1"/>
</dbReference>
<dbReference type="RefSeq" id="WP_015881952.1">
    <property type="nucleotide sequence ID" value="NC_012669.1"/>
</dbReference>
<feature type="chain" id="PRO_5038506316" evidence="1">
    <location>
        <begin position="27"/>
        <end position="445"/>
    </location>
</feature>
<dbReference type="PANTHER" id="PTHR43649:SF12">
    <property type="entry name" value="DIACETYLCHITOBIOSE BINDING PROTEIN DASA"/>
    <property type="match status" value="1"/>
</dbReference>
<dbReference type="Gene3D" id="3.40.190.10">
    <property type="entry name" value="Periplasmic binding protein-like II"/>
    <property type="match status" value="1"/>
</dbReference>
<name>C5C2M6_BEUC1</name>
<evidence type="ECO:0000313" key="2">
    <source>
        <dbReference type="EMBL" id="ACQ79712.1"/>
    </source>
</evidence>
<reference evidence="2 3" key="1">
    <citation type="journal article" date="2009" name="Stand. Genomic Sci.">
        <title>Complete genome sequence of Beutenbergia cavernae type strain (HKI 0122).</title>
        <authorList>
            <person name="Land M."/>
            <person name="Pukall R."/>
            <person name="Abt B."/>
            <person name="Goker M."/>
            <person name="Rohde M."/>
            <person name="Glavina Del Rio T."/>
            <person name="Tice H."/>
            <person name="Copeland A."/>
            <person name="Cheng J.F."/>
            <person name="Lucas S."/>
            <person name="Chen F."/>
            <person name="Nolan M."/>
            <person name="Bruce D."/>
            <person name="Goodwin L."/>
            <person name="Pitluck S."/>
            <person name="Ivanova N."/>
            <person name="Mavromatis K."/>
            <person name="Ovchinnikova G."/>
            <person name="Pati A."/>
            <person name="Chen A."/>
            <person name="Palaniappan K."/>
            <person name="Hauser L."/>
            <person name="Chang Y.J."/>
            <person name="Jefferies C.C."/>
            <person name="Saunders E."/>
            <person name="Brettin T."/>
            <person name="Detter J.C."/>
            <person name="Han C."/>
            <person name="Chain P."/>
            <person name="Bristow J."/>
            <person name="Eisen J.A."/>
            <person name="Markowitz V."/>
            <person name="Hugenholtz P."/>
            <person name="Kyrpides N.C."/>
            <person name="Klenk H.P."/>
            <person name="Lapidus A."/>
        </authorList>
    </citation>
    <scope>NUCLEOTIDE SEQUENCE [LARGE SCALE GENOMIC DNA]</scope>
    <source>
        <strain evidence="3">ATCC BAA-8 / DSM 12333 / NBRC 16432</strain>
    </source>
</reference>
<dbReference type="Proteomes" id="UP000007962">
    <property type="component" value="Chromosome"/>
</dbReference>
<dbReference type="HOGENOM" id="CLU_031285_2_0_11"/>
<protein>
    <submittedName>
        <fullName evidence="2">Extracellular solute-binding protein family 1</fullName>
    </submittedName>
</protein>
<dbReference type="STRING" id="471853.Bcav_1454"/>
<keyword evidence="3" id="KW-1185">Reference proteome</keyword>
<dbReference type="KEGG" id="bcv:Bcav_1454"/>
<feature type="signal peptide" evidence="1">
    <location>
        <begin position="1"/>
        <end position="26"/>
    </location>
</feature>
<dbReference type="eggNOG" id="COG1653">
    <property type="taxonomic scope" value="Bacteria"/>
</dbReference>
<evidence type="ECO:0000256" key="1">
    <source>
        <dbReference type="SAM" id="SignalP"/>
    </source>
</evidence>
<accession>C5C2M6</accession>
<dbReference type="InterPro" id="IPR006059">
    <property type="entry name" value="SBP"/>
</dbReference>
<keyword evidence="1" id="KW-0732">Signal</keyword>
<dbReference type="SUPFAM" id="SSF53850">
    <property type="entry name" value="Periplasmic binding protein-like II"/>
    <property type="match status" value="1"/>
</dbReference>
<proteinExistence type="predicted"/>
<dbReference type="EMBL" id="CP001618">
    <property type="protein sequence ID" value="ACQ79712.1"/>
    <property type="molecule type" value="Genomic_DNA"/>
</dbReference>
<dbReference type="Pfam" id="PF13416">
    <property type="entry name" value="SBP_bac_8"/>
    <property type="match status" value="1"/>
</dbReference>
<gene>
    <name evidence="2" type="ordered locus">Bcav_1454</name>
</gene>
<evidence type="ECO:0000313" key="3">
    <source>
        <dbReference type="Proteomes" id="UP000007962"/>
    </source>
</evidence>
<organism evidence="2 3">
    <name type="scientific">Beutenbergia cavernae (strain ATCC BAA-8 / DSM 12333 / CCUG 43141 / JCM 11478 / NBRC 16432 / NCIMB 13614 / HKI 0122)</name>
    <dbReference type="NCBI Taxonomy" id="471853"/>
    <lineage>
        <taxon>Bacteria</taxon>
        <taxon>Bacillati</taxon>
        <taxon>Actinomycetota</taxon>
        <taxon>Actinomycetes</taxon>
        <taxon>Micrococcales</taxon>
        <taxon>Beutenbergiaceae</taxon>
        <taxon>Beutenbergia</taxon>
    </lineage>
</organism>
<sequence length="445" mass="47171">MAARTRRRSGRAVAVGVAGAVTLVLAACSGGGSGGADDGTEALADASGEITVWSWSTNASDIADLFMEEHPDISVDLINPGDGTTTMEQLQTAFQAGSGAPDVVMVEHSMVSQFAMSGDIIPLTPYGIDDISGDFADSIMNQLTVNGEIYGTPIDASPMALFYRSDIFAEAGIEPPETWAEFEEAARTLQAAKPGTFIANNAISDGSAPRMFWQVGASPITVDGESIAIDYDQPELAEILDYWGDLAEEGLTADLAPYSAEWNAAFADGTMAGWVGPSWAPVMLGAAAEGSAGSWAVSQLPTWEAGERASAEWGGSSYTVTAQSDNPEAAALYATWVNHEPAAYELLYELTGSFPTLKSYIDDEEFLSQPFEFFGGQPVNQVLAEEMLAIPSTWEWPPFVSTVNTVSSEELRAFLDDGQSSADTLANIQTELVTYAEDQGFTVTD</sequence>
<dbReference type="PANTHER" id="PTHR43649">
    <property type="entry name" value="ARABINOSE-BINDING PROTEIN-RELATED"/>
    <property type="match status" value="1"/>
</dbReference>